<dbReference type="Gene3D" id="3.40.50.300">
    <property type="entry name" value="P-loop containing nucleotide triphosphate hydrolases"/>
    <property type="match status" value="1"/>
</dbReference>
<dbReference type="SMART" id="SM00382">
    <property type="entry name" value="AAA"/>
    <property type="match status" value="1"/>
</dbReference>
<dbReference type="EMBL" id="BLWC01000001">
    <property type="protein sequence ID" value="GFM96312.1"/>
    <property type="molecule type" value="Genomic_DNA"/>
</dbReference>
<proteinExistence type="predicted"/>
<name>A0A7J0C1D9_9ACTN</name>
<comment type="caution">
    <text evidence="4">The sequence shown here is derived from an EMBL/GenBank/DDBJ whole genome shotgun (WGS) entry which is preliminary data.</text>
</comment>
<accession>A0A7J0C1D9</accession>
<keyword evidence="5" id="KW-1185">Reference proteome</keyword>
<keyword evidence="1" id="KW-0547">Nucleotide-binding</keyword>
<evidence type="ECO:0000256" key="2">
    <source>
        <dbReference type="ARBA" id="ARBA00022840"/>
    </source>
</evidence>
<sequence length="308" mass="33731">MRARPVITPAQRPERSRGGVGFPWELCPQARDDLDTAWGDNALMSDVLELVDVSVVRDGRALVEDVSWSVKEGERWVILGPNGAGKTTLLNIASSYLFPSTGTATVLGERLGGVGTDVFDLRPRIGIAGMAMADKMPKRQTVLQTVLTAAYGMTATWHENYDTVDEDRARAFLDRLGMTGFLERRFGTLSEGERKRTLIARAMMTDPELLLLDEPAAGLDLGGREDLVRRLGRLARDPLAPSMIMVTHHVEEIAPGFTHVLMIRQGKVLAAGPMETELSSRNLSLCFGLPLIVEHTGDRYTAHGLPLS</sequence>
<dbReference type="SUPFAM" id="SSF52540">
    <property type="entry name" value="P-loop containing nucleoside triphosphate hydrolases"/>
    <property type="match status" value="1"/>
</dbReference>
<dbReference type="PANTHER" id="PTHR43158">
    <property type="entry name" value="SKFA PEPTIDE EXPORT ATP-BINDING PROTEIN SKFE"/>
    <property type="match status" value="1"/>
</dbReference>
<dbReference type="PROSITE" id="PS50893">
    <property type="entry name" value="ABC_TRANSPORTER_2"/>
    <property type="match status" value="1"/>
</dbReference>
<dbReference type="InterPro" id="IPR003439">
    <property type="entry name" value="ABC_transporter-like_ATP-bd"/>
</dbReference>
<dbReference type="InterPro" id="IPR027417">
    <property type="entry name" value="P-loop_NTPase"/>
</dbReference>
<evidence type="ECO:0000259" key="3">
    <source>
        <dbReference type="PROSITE" id="PS50893"/>
    </source>
</evidence>
<evidence type="ECO:0000313" key="5">
    <source>
        <dbReference type="Proteomes" id="UP000498980"/>
    </source>
</evidence>
<dbReference type="Proteomes" id="UP000498980">
    <property type="component" value="Unassembled WGS sequence"/>
</dbReference>
<protein>
    <submittedName>
        <fullName evidence="4">ABC transporter ATP-binding protein</fullName>
    </submittedName>
</protein>
<dbReference type="AlphaFoldDB" id="A0A7J0C1D9"/>
<evidence type="ECO:0000313" key="4">
    <source>
        <dbReference type="EMBL" id="GFM96312.1"/>
    </source>
</evidence>
<gene>
    <name evidence="4" type="ORF">Sfulv_11230</name>
</gene>
<organism evidence="4 5">
    <name type="scientific">Streptomyces fulvorobeus</name>
    <dbReference type="NCBI Taxonomy" id="284028"/>
    <lineage>
        <taxon>Bacteria</taxon>
        <taxon>Bacillati</taxon>
        <taxon>Actinomycetota</taxon>
        <taxon>Actinomycetes</taxon>
        <taxon>Kitasatosporales</taxon>
        <taxon>Streptomycetaceae</taxon>
        <taxon>Streptomyces</taxon>
    </lineage>
</organism>
<dbReference type="PANTHER" id="PTHR43158:SF2">
    <property type="entry name" value="SKFA PEPTIDE EXPORT ATP-BINDING PROTEIN SKFE"/>
    <property type="match status" value="1"/>
</dbReference>
<dbReference type="InterPro" id="IPR003593">
    <property type="entry name" value="AAA+_ATPase"/>
</dbReference>
<feature type="domain" description="ABC transporter" evidence="3">
    <location>
        <begin position="48"/>
        <end position="290"/>
    </location>
</feature>
<dbReference type="GO" id="GO:0005524">
    <property type="term" value="F:ATP binding"/>
    <property type="evidence" value="ECO:0007669"/>
    <property type="project" value="UniProtKB-KW"/>
</dbReference>
<reference evidence="4 5" key="1">
    <citation type="submission" date="2020-05" db="EMBL/GenBank/DDBJ databases">
        <title>Whole genome shotgun sequence of Streptomyces fulvorobeus NBRC 15897.</title>
        <authorList>
            <person name="Komaki H."/>
            <person name="Tamura T."/>
        </authorList>
    </citation>
    <scope>NUCLEOTIDE SEQUENCE [LARGE SCALE GENOMIC DNA]</scope>
    <source>
        <strain evidence="4 5">NBRC 15897</strain>
    </source>
</reference>
<dbReference type="FunFam" id="3.40.50.300:FF:001031">
    <property type="entry name" value="Iron ABC transporter ATP-binding protein"/>
    <property type="match status" value="1"/>
</dbReference>
<evidence type="ECO:0000256" key="1">
    <source>
        <dbReference type="ARBA" id="ARBA00022741"/>
    </source>
</evidence>
<dbReference type="GO" id="GO:0016887">
    <property type="term" value="F:ATP hydrolysis activity"/>
    <property type="evidence" value="ECO:0007669"/>
    <property type="project" value="InterPro"/>
</dbReference>
<keyword evidence="2 4" id="KW-0067">ATP-binding</keyword>
<dbReference type="Pfam" id="PF00005">
    <property type="entry name" value="ABC_tran"/>
    <property type="match status" value="1"/>
</dbReference>